<protein>
    <submittedName>
        <fullName evidence="1">Uncharacterized protein</fullName>
    </submittedName>
</protein>
<keyword evidence="2" id="KW-1185">Reference proteome</keyword>
<dbReference type="AlphaFoldDB" id="A0A4Y2SUL4"/>
<proteinExistence type="predicted"/>
<dbReference type="Proteomes" id="UP000499080">
    <property type="component" value="Unassembled WGS sequence"/>
</dbReference>
<reference evidence="1 2" key="1">
    <citation type="journal article" date="2019" name="Sci. Rep.">
        <title>Orb-weaving spider Araneus ventricosus genome elucidates the spidroin gene catalogue.</title>
        <authorList>
            <person name="Kono N."/>
            <person name="Nakamura H."/>
            <person name="Ohtoshi R."/>
            <person name="Moran D.A.P."/>
            <person name="Shinohara A."/>
            <person name="Yoshida Y."/>
            <person name="Fujiwara M."/>
            <person name="Mori M."/>
            <person name="Tomita M."/>
            <person name="Arakawa K."/>
        </authorList>
    </citation>
    <scope>NUCLEOTIDE SEQUENCE [LARGE SCALE GENOMIC DNA]</scope>
</reference>
<evidence type="ECO:0000313" key="1">
    <source>
        <dbReference type="EMBL" id="GBN90625.1"/>
    </source>
</evidence>
<sequence length="88" mass="9809">MSPSSSQGVSAQARLLHSYFCSLIKQPKISSAVTVDDVRSRHITPPSVSRRETKLDSLTGCCAVSLMFLFHRFVRCTEKKNRRSHSGV</sequence>
<comment type="caution">
    <text evidence="1">The sequence shown here is derived from an EMBL/GenBank/DDBJ whole genome shotgun (WGS) entry which is preliminary data.</text>
</comment>
<organism evidence="1 2">
    <name type="scientific">Araneus ventricosus</name>
    <name type="common">Orbweaver spider</name>
    <name type="synonym">Epeira ventricosa</name>
    <dbReference type="NCBI Taxonomy" id="182803"/>
    <lineage>
        <taxon>Eukaryota</taxon>
        <taxon>Metazoa</taxon>
        <taxon>Ecdysozoa</taxon>
        <taxon>Arthropoda</taxon>
        <taxon>Chelicerata</taxon>
        <taxon>Arachnida</taxon>
        <taxon>Araneae</taxon>
        <taxon>Araneomorphae</taxon>
        <taxon>Entelegynae</taxon>
        <taxon>Araneoidea</taxon>
        <taxon>Araneidae</taxon>
        <taxon>Araneus</taxon>
    </lineage>
</organism>
<gene>
    <name evidence="1" type="ORF">AVEN_189764_1</name>
</gene>
<name>A0A4Y2SUL4_ARAVE</name>
<accession>A0A4Y2SUL4</accession>
<evidence type="ECO:0000313" key="2">
    <source>
        <dbReference type="Proteomes" id="UP000499080"/>
    </source>
</evidence>
<dbReference type="EMBL" id="BGPR01023441">
    <property type="protein sequence ID" value="GBN90625.1"/>
    <property type="molecule type" value="Genomic_DNA"/>
</dbReference>